<gene>
    <name evidence="1" type="ORF">JQ615_18585</name>
</gene>
<reference evidence="2" key="1">
    <citation type="journal article" date="2021" name="ISME J.">
        <title>Evolutionary origin and ecological implication of a unique nif island in free-living Bradyrhizobium lineages.</title>
        <authorList>
            <person name="Tao J."/>
        </authorList>
    </citation>
    <scope>NUCLEOTIDE SEQUENCE [LARGE SCALE GENOMIC DNA]</scope>
    <source>
        <strain evidence="2">SZCCT0434</strain>
    </source>
</reference>
<dbReference type="RefSeq" id="WP_212493306.1">
    <property type="nucleotide sequence ID" value="NZ_JAFCJH010000018.1"/>
</dbReference>
<keyword evidence="2" id="KW-1185">Reference proteome</keyword>
<protein>
    <submittedName>
        <fullName evidence="1">Uncharacterized protein</fullName>
    </submittedName>
</protein>
<proteinExistence type="predicted"/>
<sequence>MHWWFFAAAAIVLIVWVALVARRRRRDALYDADLNRRVNKRLESVVLVRRGDDSGFPELIEIPPEVAQQFLADMQAYHSEHDTLRRDEIAFRARQILLQHVPAGATLPLTDVEEIFERLKSEG</sequence>
<organism evidence="1 2">
    <name type="scientific">Bradyrhizobium jicamae</name>
    <dbReference type="NCBI Taxonomy" id="280332"/>
    <lineage>
        <taxon>Bacteria</taxon>
        <taxon>Pseudomonadati</taxon>
        <taxon>Pseudomonadota</taxon>
        <taxon>Alphaproteobacteria</taxon>
        <taxon>Hyphomicrobiales</taxon>
        <taxon>Nitrobacteraceae</taxon>
        <taxon>Bradyrhizobium</taxon>
    </lineage>
</organism>
<name>A0ABS5FKT7_9BRAD</name>
<accession>A0ABS5FKT7</accession>
<evidence type="ECO:0000313" key="2">
    <source>
        <dbReference type="Proteomes" id="UP001315278"/>
    </source>
</evidence>
<dbReference type="Proteomes" id="UP001315278">
    <property type="component" value="Unassembled WGS sequence"/>
</dbReference>
<evidence type="ECO:0000313" key="1">
    <source>
        <dbReference type="EMBL" id="MBR0797398.1"/>
    </source>
</evidence>
<dbReference type="EMBL" id="JAFCJH010000018">
    <property type="protein sequence ID" value="MBR0797398.1"/>
    <property type="molecule type" value="Genomic_DNA"/>
</dbReference>
<comment type="caution">
    <text evidence="1">The sequence shown here is derived from an EMBL/GenBank/DDBJ whole genome shotgun (WGS) entry which is preliminary data.</text>
</comment>